<dbReference type="InterPro" id="IPR029018">
    <property type="entry name" value="Hex-like_dom2"/>
</dbReference>
<dbReference type="CDD" id="cd06568">
    <property type="entry name" value="GH20_SpHex_like"/>
    <property type="match status" value="1"/>
</dbReference>
<dbReference type="PANTHER" id="PTHR22600">
    <property type="entry name" value="BETA-HEXOSAMINIDASE"/>
    <property type="match status" value="1"/>
</dbReference>
<evidence type="ECO:0000256" key="4">
    <source>
        <dbReference type="ARBA" id="ARBA00022729"/>
    </source>
</evidence>
<sequence>MPRRAATLAAASVIVAAGLVAVAPAPAGAAVSLRSVVPAPASVQPAAGVTHTLAPGAAIRTAPAAQAQAVGTYLAGILRPSTGYALPVSTTTGTPTDGIALLLSGADPSVGAEGYQLDVTASAITVRAQTPAGLFYGVQTLRQLLPAAVEARTVQAGPWEVAGGRIVDRPRYGYRGAMLDVSRHFFGVDVVKRYLDEISQYKINTLHLHLSDDQGWRIVIDAWPRLATYGGSTQVGGGPGGYYTKAQYTDIVAYAAARHITIVPEIDMPGHTNAAQASYAELNCDNVAPPLYTGTEVGFSSLCVGKEVTYTFVRQVLTELAALTPGPYLHLGGDEAHSTSAADYRTFMNRVQPFAGALGKTVMGWHQIGQADHTPGKVAQFWGTTTSDADLTAAVSKGAKVVMSPANKAYLDMKYTPETPLGLSWAGLIEVRTAYDWDPATLLPGVPASAILGVEAPMWSETLTRLSDIEFMAFPRLPALAEIAWSPQSARTWDDFRVRLGAQGPRWTAQGISFYRSPQVPWASTPPVGGRVEAESFTSQSGVQIVADPAAHGGNRVGYIDNGDWIGFSGVDVAGRTGFTARVSSGGTGGTLQIRSGSATGPLLGSVAVPNTGGYGSYADVTTSLTAGSGALFLVFTGAGGGLFDVDSFALTGGTAPTNLALRRHATADSQCAANEGPEKAVNGTTNGGNADKWCSAGTTRWWRVDLQSSQSVGRVVVRHAGAGGESASLNTRDFDIRASVDGTTWTTVAQVRGNTANVTTSTFAPVTARHLRLDVITATSTTDRAARVYEFEAYAS</sequence>
<dbReference type="PANTHER" id="PTHR22600:SF57">
    <property type="entry name" value="BETA-N-ACETYLHEXOSAMINIDASE"/>
    <property type="match status" value="1"/>
</dbReference>
<comment type="similarity">
    <text evidence="2">Belongs to the glycosyl hydrolase 20 family.</text>
</comment>
<protein>
    <recommendedName>
        <fullName evidence="3">beta-N-acetylhexosaminidase</fullName>
        <ecNumber evidence="3">3.2.1.52</ecNumber>
    </recommendedName>
</protein>
<keyword evidence="11" id="KW-1185">Reference proteome</keyword>
<keyword evidence="6" id="KW-0326">Glycosidase</keyword>
<dbReference type="InterPro" id="IPR015883">
    <property type="entry name" value="Glyco_hydro_20_cat"/>
</dbReference>
<evidence type="ECO:0000313" key="10">
    <source>
        <dbReference type="EMBL" id="GIF72588.1"/>
    </source>
</evidence>
<dbReference type="InterPro" id="IPR017853">
    <property type="entry name" value="GH"/>
</dbReference>
<keyword evidence="5" id="KW-0378">Hydrolase</keyword>
<evidence type="ECO:0000259" key="9">
    <source>
        <dbReference type="PROSITE" id="PS51175"/>
    </source>
</evidence>
<dbReference type="RefSeq" id="WP_275410304.1">
    <property type="nucleotide sequence ID" value="NZ_BONE01000012.1"/>
</dbReference>
<feature type="domain" description="F5/8 type C" evidence="8">
    <location>
        <begin position="648"/>
        <end position="797"/>
    </location>
</feature>
<feature type="chain" id="PRO_5046850778" description="beta-N-acetylhexosaminidase" evidence="7">
    <location>
        <begin position="30"/>
        <end position="797"/>
    </location>
</feature>
<dbReference type="Pfam" id="PF02838">
    <property type="entry name" value="Glyco_hydro_20b"/>
    <property type="match status" value="1"/>
</dbReference>
<dbReference type="SUPFAM" id="SSF55545">
    <property type="entry name" value="beta-N-acetylhexosaminidase-like domain"/>
    <property type="match status" value="1"/>
</dbReference>
<dbReference type="PROSITE" id="PS51175">
    <property type="entry name" value="CBM6"/>
    <property type="match status" value="1"/>
</dbReference>
<feature type="signal peptide" evidence="7">
    <location>
        <begin position="1"/>
        <end position="29"/>
    </location>
</feature>
<evidence type="ECO:0000256" key="6">
    <source>
        <dbReference type="ARBA" id="ARBA00023295"/>
    </source>
</evidence>
<evidence type="ECO:0000256" key="3">
    <source>
        <dbReference type="ARBA" id="ARBA00012663"/>
    </source>
</evidence>
<dbReference type="Proteomes" id="UP000604117">
    <property type="component" value="Unassembled WGS sequence"/>
</dbReference>
<evidence type="ECO:0000256" key="5">
    <source>
        <dbReference type="ARBA" id="ARBA00022801"/>
    </source>
</evidence>
<dbReference type="Pfam" id="PF03422">
    <property type="entry name" value="CBM_6"/>
    <property type="match status" value="1"/>
</dbReference>
<dbReference type="InterPro" id="IPR025705">
    <property type="entry name" value="Beta_hexosaminidase_sua/sub"/>
</dbReference>
<feature type="domain" description="CBM6" evidence="9">
    <location>
        <begin position="530"/>
        <end position="652"/>
    </location>
</feature>
<dbReference type="PRINTS" id="PR00738">
    <property type="entry name" value="GLHYDRLASE20"/>
</dbReference>
<dbReference type="Gene3D" id="3.30.379.10">
    <property type="entry name" value="Chitobiase/beta-hexosaminidase domain 2-like"/>
    <property type="match status" value="1"/>
</dbReference>
<dbReference type="SUPFAM" id="SSF49785">
    <property type="entry name" value="Galactose-binding domain-like"/>
    <property type="match status" value="2"/>
</dbReference>
<proteinExistence type="inferred from homology"/>
<name>A0ABQ4CMR3_9ACTN</name>
<gene>
    <name evidence="10" type="ORF">Asi02nite_21060</name>
</gene>
<dbReference type="CDD" id="cd04084">
    <property type="entry name" value="CBM6_xylanase-like"/>
    <property type="match status" value="1"/>
</dbReference>
<dbReference type="Gene3D" id="3.20.20.80">
    <property type="entry name" value="Glycosidases"/>
    <property type="match status" value="1"/>
</dbReference>
<dbReference type="InterPro" id="IPR000421">
    <property type="entry name" value="FA58C"/>
</dbReference>
<evidence type="ECO:0000256" key="2">
    <source>
        <dbReference type="ARBA" id="ARBA00006285"/>
    </source>
</evidence>
<dbReference type="SUPFAM" id="SSF51445">
    <property type="entry name" value="(Trans)glycosidases"/>
    <property type="match status" value="1"/>
</dbReference>
<dbReference type="EMBL" id="BONE01000012">
    <property type="protein sequence ID" value="GIF72588.1"/>
    <property type="molecule type" value="Genomic_DNA"/>
</dbReference>
<dbReference type="InterPro" id="IPR006584">
    <property type="entry name" value="Cellulose-bd_IV"/>
</dbReference>
<comment type="caution">
    <text evidence="10">The sequence shown here is derived from an EMBL/GenBank/DDBJ whole genome shotgun (WGS) entry which is preliminary data.</text>
</comment>
<dbReference type="Gene3D" id="2.60.120.260">
    <property type="entry name" value="Galactose-binding domain-like"/>
    <property type="match status" value="2"/>
</dbReference>
<dbReference type="SMART" id="SM00606">
    <property type="entry name" value="CBD_IV"/>
    <property type="match status" value="1"/>
</dbReference>
<dbReference type="InterPro" id="IPR008979">
    <property type="entry name" value="Galactose-bd-like_sf"/>
</dbReference>
<organism evidence="10 11">
    <name type="scientific">Asanoa siamensis</name>
    <dbReference type="NCBI Taxonomy" id="926357"/>
    <lineage>
        <taxon>Bacteria</taxon>
        <taxon>Bacillati</taxon>
        <taxon>Actinomycetota</taxon>
        <taxon>Actinomycetes</taxon>
        <taxon>Micromonosporales</taxon>
        <taxon>Micromonosporaceae</taxon>
        <taxon>Asanoa</taxon>
    </lineage>
</organism>
<keyword evidence="4 7" id="KW-0732">Signal</keyword>
<evidence type="ECO:0000256" key="1">
    <source>
        <dbReference type="ARBA" id="ARBA00001231"/>
    </source>
</evidence>
<dbReference type="PROSITE" id="PS50022">
    <property type="entry name" value="FA58C_3"/>
    <property type="match status" value="1"/>
</dbReference>
<dbReference type="Pfam" id="PF22633">
    <property type="entry name" value="F5_F8_type_C_2"/>
    <property type="match status" value="1"/>
</dbReference>
<evidence type="ECO:0000313" key="11">
    <source>
        <dbReference type="Proteomes" id="UP000604117"/>
    </source>
</evidence>
<evidence type="ECO:0000256" key="7">
    <source>
        <dbReference type="SAM" id="SignalP"/>
    </source>
</evidence>
<dbReference type="EC" id="3.2.1.52" evidence="3"/>
<dbReference type="InterPro" id="IPR005084">
    <property type="entry name" value="CBM6"/>
</dbReference>
<comment type="catalytic activity">
    <reaction evidence="1">
        <text>Hydrolysis of terminal non-reducing N-acetyl-D-hexosamine residues in N-acetyl-beta-D-hexosaminides.</text>
        <dbReference type="EC" id="3.2.1.52"/>
    </reaction>
</comment>
<dbReference type="Pfam" id="PF00728">
    <property type="entry name" value="Glyco_hydro_20"/>
    <property type="match status" value="2"/>
</dbReference>
<dbReference type="InterPro" id="IPR015882">
    <property type="entry name" value="HEX_bac_N"/>
</dbReference>
<accession>A0ABQ4CMR3</accession>
<reference evidence="10 11" key="1">
    <citation type="submission" date="2021-01" db="EMBL/GenBank/DDBJ databases">
        <title>Whole genome shotgun sequence of Asanoa siamensis NBRC 107932.</title>
        <authorList>
            <person name="Komaki H."/>
            <person name="Tamura T."/>
        </authorList>
    </citation>
    <scope>NUCLEOTIDE SEQUENCE [LARGE SCALE GENOMIC DNA]</scope>
    <source>
        <strain evidence="10 11">NBRC 107932</strain>
    </source>
</reference>
<evidence type="ECO:0000259" key="8">
    <source>
        <dbReference type="PROSITE" id="PS50022"/>
    </source>
</evidence>